<feature type="transmembrane region" description="Helical" evidence="3">
    <location>
        <begin position="104"/>
        <end position="125"/>
    </location>
</feature>
<protein>
    <recommendedName>
        <fullName evidence="4">Carboxylesterase type B domain-containing protein</fullName>
    </recommendedName>
</protein>
<comment type="caution">
    <text evidence="5">The sequence shown here is derived from an EMBL/GenBank/DDBJ whole genome shotgun (WGS) entry which is preliminary data.</text>
</comment>
<keyword evidence="6" id="KW-1185">Reference proteome</keyword>
<dbReference type="STRING" id="400727.A0A2T7PT98"/>
<organism evidence="5 6">
    <name type="scientific">Pomacea canaliculata</name>
    <name type="common">Golden apple snail</name>
    <dbReference type="NCBI Taxonomy" id="400727"/>
    <lineage>
        <taxon>Eukaryota</taxon>
        <taxon>Metazoa</taxon>
        <taxon>Spiralia</taxon>
        <taxon>Lophotrochozoa</taxon>
        <taxon>Mollusca</taxon>
        <taxon>Gastropoda</taxon>
        <taxon>Caenogastropoda</taxon>
        <taxon>Architaenioglossa</taxon>
        <taxon>Ampullarioidea</taxon>
        <taxon>Ampullariidae</taxon>
        <taxon>Pomacea</taxon>
    </lineage>
</organism>
<name>A0A2T7PT98_POMCA</name>
<keyword evidence="3" id="KW-0472">Membrane</keyword>
<accession>A0A2T7PT98</accession>
<evidence type="ECO:0000256" key="3">
    <source>
        <dbReference type="SAM" id="Phobius"/>
    </source>
</evidence>
<evidence type="ECO:0000313" key="5">
    <source>
        <dbReference type="EMBL" id="PVD36652.1"/>
    </source>
</evidence>
<dbReference type="InterPro" id="IPR002018">
    <property type="entry name" value="CarbesteraseB"/>
</dbReference>
<dbReference type="AlphaFoldDB" id="A0A2T7PT98"/>
<dbReference type="InterPro" id="IPR019819">
    <property type="entry name" value="Carboxylesterase_B_CS"/>
</dbReference>
<keyword evidence="3" id="KW-1133">Transmembrane helix</keyword>
<sequence>MSRESVFAVPFSVRADGEFLPDTPGRLIKDEGRMASAGAGEVDILMGFNNNEGALLMLLPYLFPGITMEGLQNTAFFREFLQMSSSCLNHGQPSVLAAKHMLPFLSFASVRSSYFLFFFFFVFAFPIDFLQTSARAPNPVSFASAHDLQTSIWIYNIDKKSVFSRAVTGPAVLASHSSMSILYVTLIGFTSLLVHVTSTPIIKAPWGSIQGVEVQGRGGKKMSGYLGIPFAVPPTGKLRWQKPQLHPGPGDGKVFMATTLLPACPQELPGVGVYNGISEDCLTLNVFVPIGGDVTSGALKPVMVWIHGGGFSMGDAPTFRPTKLVADNDVIVVTIQYRLGVFGFLSTGDATAPGNYGLWDQRLALVWVKENIRAFGGDPDLVTIFGESAGGMSVGFHVISPVSTGLFKRAIAQSGSPYLLSCFADKAAMDFRNLAVAVGCVSEAEVARTSSSELLDCLKGVASDELINKTLAMSRETMFALPFSVRADGEFLADTPGRLIEDEGRMALAGAGEVDILMGFNNKEGSLLLLLTHLFSGLTVEGLQSTAFFRGFLQLSTSCINNGQPSVLAAKALEFFYREFDAFTEKPVSLERFMELYADTMFTVHAVRWIRQLVTQPHTARRYLYFFDHDLSFNQGGPAPGMHHGDDVLFEFEPISESFALVGKTGPFTPEEEKLSSDFLALLTDFARTGNPSASLGVRLGGDFSEYTLEDEAYISVSTNISVQHHVMRKRVAVWLQLLPELLAASSPPAQQRSTATDQVKDEF</sequence>
<dbReference type="OrthoDB" id="408631at2759"/>
<dbReference type="PANTHER" id="PTHR11559">
    <property type="entry name" value="CARBOXYLESTERASE"/>
    <property type="match status" value="1"/>
</dbReference>
<dbReference type="Proteomes" id="UP000245119">
    <property type="component" value="Linkage Group LG2"/>
</dbReference>
<evidence type="ECO:0000256" key="2">
    <source>
        <dbReference type="ARBA" id="ARBA00022801"/>
    </source>
</evidence>
<dbReference type="Gene3D" id="3.40.50.1820">
    <property type="entry name" value="alpha/beta hydrolase"/>
    <property type="match status" value="2"/>
</dbReference>
<keyword evidence="3" id="KW-0812">Transmembrane</keyword>
<dbReference type="InterPro" id="IPR029058">
    <property type="entry name" value="AB_hydrolase_fold"/>
</dbReference>
<feature type="domain" description="Carboxylesterase type B" evidence="4">
    <location>
        <begin position="199"/>
        <end position="735"/>
    </location>
</feature>
<evidence type="ECO:0000259" key="4">
    <source>
        <dbReference type="Pfam" id="PF00135"/>
    </source>
</evidence>
<evidence type="ECO:0000313" key="6">
    <source>
        <dbReference type="Proteomes" id="UP000245119"/>
    </source>
</evidence>
<comment type="similarity">
    <text evidence="1">Belongs to the type-B carboxylesterase/lipase family.</text>
</comment>
<keyword evidence="2" id="KW-0378">Hydrolase</keyword>
<dbReference type="PROSITE" id="PS00122">
    <property type="entry name" value="CARBOXYLESTERASE_B_1"/>
    <property type="match status" value="1"/>
</dbReference>
<reference evidence="5 6" key="1">
    <citation type="submission" date="2018-04" db="EMBL/GenBank/DDBJ databases">
        <title>The genome of golden apple snail Pomacea canaliculata provides insight into stress tolerance and invasive adaptation.</title>
        <authorList>
            <person name="Liu C."/>
            <person name="Liu B."/>
            <person name="Ren Y."/>
            <person name="Zhang Y."/>
            <person name="Wang H."/>
            <person name="Li S."/>
            <person name="Jiang F."/>
            <person name="Yin L."/>
            <person name="Zhang G."/>
            <person name="Qian W."/>
            <person name="Fan W."/>
        </authorList>
    </citation>
    <scope>NUCLEOTIDE SEQUENCE [LARGE SCALE GENOMIC DNA]</scope>
    <source>
        <strain evidence="5">SZHN2017</strain>
        <tissue evidence="5">Muscle</tissue>
    </source>
</reference>
<dbReference type="GO" id="GO:0016787">
    <property type="term" value="F:hydrolase activity"/>
    <property type="evidence" value="ECO:0007669"/>
    <property type="project" value="UniProtKB-KW"/>
</dbReference>
<gene>
    <name evidence="5" type="ORF">C0Q70_03638</name>
</gene>
<dbReference type="Pfam" id="PF00135">
    <property type="entry name" value="COesterase"/>
    <property type="match status" value="1"/>
</dbReference>
<dbReference type="EMBL" id="PZQS01000002">
    <property type="protein sequence ID" value="PVD36652.1"/>
    <property type="molecule type" value="Genomic_DNA"/>
</dbReference>
<dbReference type="InterPro" id="IPR019826">
    <property type="entry name" value="Carboxylesterase_B_AS"/>
</dbReference>
<dbReference type="PROSITE" id="PS00941">
    <property type="entry name" value="CARBOXYLESTERASE_B_2"/>
    <property type="match status" value="1"/>
</dbReference>
<proteinExistence type="inferred from homology"/>
<dbReference type="InterPro" id="IPR050309">
    <property type="entry name" value="Type-B_Carboxylest/Lipase"/>
</dbReference>
<dbReference type="SUPFAM" id="SSF53474">
    <property type="entry name" value="alpha/beta-Hydrolases"/>
    <property type="match status" value="1"/>
</dbReference>
<evidence type="ECO:0000256" key="1">
    <source>
        <dbReference type="ARBA" id="ARBA00005964"/>
    </source>
</evidence>